<protein>
    <recommendedName>
        <fullName evidence="14">Caspase</fullName>
    </recommendedName>
</protein>
<dbReference type="InterPro" id="IPR011029">
    <property type="entry name" value="DEATH-like_dom_sf"/>
</dbReference>
<dbReference type="InterPro" id="IPR011600">
    <property type="entry name" value="Pept_C14_caspase"/>
</dbReference>
<feature type="region of interest" description="Disordered" evidence="8">
    <location>
        <begin position="97"/>
        <end position="124"/>
    </location>
</feature>
<organism evidence="12 13">
    <name type="scientific">Chiloscyllium punctatum</name>
    <name type="common">Brownbanded bambooshark</name>
    <name type="synonym">Hemiscyllium punctatum</name>
    <dbReference type="NCBI Taxonomy" id="137246"/>
    <lineage>
        <taxon>Eukaryota</taxon>
        <taxon>Metazoa</taxon>
        <taxon>Chordata</taxon>
        <taxon>Craniata</taxon>
        <taxon>Vertebrata</taxon>
        <taxon>Chondrichthyes</taxon>
        <taxon>Elasmobranchii</taxon>
        <taxon>Galeomorphii</taxon>
        <taxon>Galeoidea</taxon>
        <taxon>Orectolobiformes</taxon>
        <taxon>Hemiscylliidae</taxon>
        <taxon>Chiloscyllium</taxon>
    </lineage>
</organism>
<feature type="compositionally biased region" description="Polar residues" evidence="8">
    <location>
        <begin position="97"/>
        <end position="110"/>
    </location>
</feature>
<dbReference type="Proteomes" id="UP000287033">
    <property type="component" value="Unassembled WGS sequence"/>
</dbReference>
<evidence type="ECO:0000313" key="12">
    <source>
        <dbReference type="EMBL" id="GCC29809.1"/>
    </source>
</evidence>
<dbReference type="PRINTS" id="PR00376">
    <property type="entry name" value="IL1BCENZYME"/>
</dbReference>
<dbReference type="InterPro" id="IPR001315">
    <property type="entry name" value="CARD"/>
</dbReference>
<sequence>MEAADQKLKRLRTDLVNGLTKGVIDDLVDEMQQASVINTSESEEILQAQATTKSKARCLIDTISRKGPRASEKFIDSLNKADRELSTELSLCLVKTDASSSDPKQTSETSAGIGPVVPTTSTIPEVPTSDEWIIPCTQQHYKEISQKTGEVYQILPKQDRKRLALLINNIDFEEPAMNRKGAEVDEKQMQKLLNGFGYQVEKHNNLTGEEMKEALIAFSKREEHLKSDSTFVVLMSHGLRDKICGKLHNEDKEDTLHTDNVFNILNNKNCKGLRGKPKVIIVQACRGTNLGHAYVSDSVSDEPASDYEEEGPFCKVHKESDFICFCSSTPDNVSFRHKQNGSIFIQSLVDKMRQNAAKYDIEEIFFQVQKSFHNFAKQLPVKERGTLMKKFYLFPGI</sequence>
<evidence type="ECO:0000259" key="9">
    <source>
        <dbReference type="PROSITE" id="PS50207"/>
    </source>
</evidence>
<dbReference type="GO" id="GO:0097169">
    <property type="term" value="C:AIM2 inflammasome complex"/>
    <property type="evidence" value="ECO:0007669"/>
    <property type="project" value="TreeGrafter"/>
</dbReference>
<reference evidence="12 13" key="1">
    <citation type="journal article" date="2018" name="Nat. Ecol. Evol.">
        <title>Shark genomes provide insights into elasmobranch evolution and the origin of vertebrates.</title>
        <authorList>
            <person name="Hara Y"/>
            <person name="Yamaguchi K"/>
            <person name="Onimaru K"/>
            <person name="Kadota M"/>
            <person name="Koyanagi M"/>
            <person name="Keeley SD"/>
            <person name="Tatsumi K"/>
            <person name="Tanaka K"/>
            <person name="Motone F"/>
            <person name="Kageyama Y"/>
            <person name="Nozu R"/>
            <person name="Adachi N"/>
            <person name="Nishimura O"/>
            <person name="Nakagawa R"/>
            <person name="Tanegashima C"/>
            <person name="Kiyatake I"/>
            <person name="Matsumoto R"/>
            <person name="Murakumo K"/>
            <person name="Nishida K"/>
            <person name="Terakita A"/>
            <person name="Kuratani S"/>
            <person name="Sato K"/>
            <person name="Hyodo S Kuraku.S."/>
        </authorList>
    </citation>
    <scope>NUCLEOTIDE SEQUENCE [LARGE SCALE GENOMIC DNA]</scope>
</reference>
<keyword evidence="4" id="KW-0788">Thiol protease</keyword>
<dbReference type="GO" id="GO:0072557">
    <property type="term" value="C:IPAF inflammasome complex"/>
    <property type="evidence" value="ECO:0007669"/>
    <property type="project" value="TreeGrafter"/>
</dbReference>
<dbReference type="InterPro" id="IPR002138">
    <property type="entry name" value="Pept_C14_p10"/>
</dbReference>
<dbReference type="STRING" id="137246.A0A401SHB3"/>
<dbReference type="GO" id="GO:0042981">
    <property type="term" value="P:regulation of apoptotic process"/>
    <property type="evidence" value="ECO:0007669"/>
    <property type="project" value="InterPro"/>
</dbReference>
<dbReference type="InterPro" id="IPR033139">
    <property type="entry name" value="Caspase_cys_AS"/>
</dbReference>
<feature type="domain" description="Caspase family p10" evidence="9">
    <location>
        <begin position="312"/>
        <end position="395"/>
    </location>
</feature>
<proteinExistence type="inferred from homology"/>
<dbReference type="SUPFAM" id="SSF47986">
    <property type="entry name" value="DEATH domain"/>
    <property type="match status" value="1"/>
</dbReference>
<dbReference type="InterPro" id="IPR001309">
    <property type="entry name" value="Pept_C14_p20"/>
</dbReference>
<keyword evidence="5" id="KW-0865">Zymogen</keyword>
<accession>A0A401SHB3</accession>
<dbReference type="EMBL" id="BEZZ01000268">
    <property type="protein sequence ID" value="GCC29809.1"/>
    <property type="molecule type" value="Genomic_DNA"/>
</dbReference>
<dbReference type="GO" id="GO:0050727">
    <property type="term" value="P:regulation of inflammatory response"/>
    <property type="evidence" value="ECO:0007669"/>
    <property type="project" value="TreeGrafter"/>
</dbReference>
<dbReference type="GO" id="GO:0072559">
    <property type="term" value="C:NLRP3 inflammasome complex"/>
    <property type="evidence" value="ECO:0007669"/>
    <property type="project" value="TreeGrafter"/>
</dbReference>
<dbReference type="PROSITE" id="PS50207">
    <property type="entry name" value="CASPASE_P10"/>
    <property type="match status" value="1"/>
</dbReference>
<feature type="domain" description="CARD" evidence="11">
    <location>
        <begin position="1"/>
        <end position="93"/>
    </location>
</feature>
<dbReference type="Gene3D" id="1.10.533.10">
    <property type="entry name" value="Death Domain, Fas"/>
    <property type="match status" value="1"/>
</dbReference>
<dbReference type="InterPro" id="IPR015917">
    <property type="entry name" value="Pept_C14A"/>
</dbReference>
<dbReference type="PROSITE" id="PS50209">
    <property type="entry name" value="CARD"/>
    <property type="match status" value="1"/>
</dbReference>
<keyword evidence="3" id="KW-0378">Hydrolase</keyword>
<evidence type="ECO:0000259" key="10">
    <source>
        <dbReference type="PROSITE" id="PS50208"/>
    </source>
</evidence>
<name>A0A401SHB3_CHIPU</name>
<dbReference type="SMART" id="SM00114">
    <property type="entry name" value="CARD"/>
    <property type="match status" value="1"/>
</dbReference>
<dbReference type="FunFam" id="3.40.50.1460:FF:000007">
    <property type="entry name" value="Caspase-1"/>
    <property type="match status" value="1"/>
</dbReference>
<feature type="active site" evidence="6">
    <location>
        <position position="237"/>
    </location>
</feature>
<dbReference type="SMART" id="SM00115">
    <property type="entry name" value="CASc"/>
    <property type="match status" value="1"/>
</dbReference>
<dbReference type="InterPro" id="IPR029030">
    <property type="entry name" value="Caspase-like_dom_sf"/>
</dbReference>
<evidence type="ECO:0000256" key="5">
    <source>
        <dbReference type="ARBA" id="ARBA00023145"/>
    </source>
</evidence>
<dbReference type="PANTHER" id="PTHR47901">
    <property type="entry name" value="CASPASE RECRUITMENT DOMAIN-CONTAINING PROTEIN 18"/>
    <property type="match status" value="1"/>
</dbReference>
<evidence type="ECO:0000256" key="3">
    <source>
        <dbReference type="ARBA" id="ARBA00022801"/>
    </source>
</evidence>
<dbReference type="Gene3D" id="3.40.50.1460">
    <property type="match status" value="1"/>
</dbReference>
<evidence type="ECO:0000256" key="7">
    <source>
        <dbReference type="RuleBase" id="RU003971"/>
    </source>
</evidence>
<keyword evidence="13" id="KW-1185">Reference proteome</keyword>
<evidence type="ECO:0000256" key="4">
    <source>
        <dbReference type="ARBA" id="ARBA00022807"/>
    </source>
</evidence>
<evidence type="ECO:0000313" key="13">
    <source>
        <dbReference type="Proteomes" id="UP000287033"/>
    </source>
</evidence>
<dbReference type="AlphaFoldDB" id="A0A401SHB3"/>
<evidence type="ECO:0000256" key="1">
    <source>
        <dbReference type="ARBA" id="ARBA00010134"/>
    </source>
</evidence>
<dbReference type="GO" id="GO:0006508">
    <property type="term" value="P:proteolysis"/>
    <property type="evidence" value="ECO:0007669"/>
    <property type="project" value="UniProtKB-KW"/>
</dbReference>
<dbReference type="OrthoDB" id="6097640at2759"/>
<gene>
    <name evidence="12" type="ORF">chiPu_0008251</name>
</gene>
<dbReference type="PROSITE" id="PS01121">
    <property type="entry name" value="CASPASE_HIS"/>
    <property type="match status" value="1"/>
</dbReference>
<dbReference type="PROSITE" id="PS50208">
    <property type="entry name" value="CASPASE_P20"/>
    <property type="match status" value="1"/>
</dbReference>
<feature type="domain" description="Caspase family p20" evidence="10">
    <location>
        <begin position="160"/>
        <end position="289"/>
    </location>
</feature>
<dbReference type="GO" id="GO:0004197">
    <property type="term" value="F:cysteine-type endopeptidase activity"/>
    <property type="evidence" value="ECO:0007669"/>
    <property type="project" value="InterPro"/>
</dbReference>
<dbReference type="OMA" id="QYIVQVF"/>
<feature type="active site" evidence="6">
    <location>
        <position position="285"/>
    </location>
</feature>
<dbReference type="InterPro" id="IPR002398">
    <property type="entry name" value="Pept_C14"/>
</dbReference>
<dbReference type="InterPro" id="IPR016129">
    <property type="entry name" value="Caspase_his_AS"/>
</dbReference>
<dbReference type="SUPFAM" id="SSF52129">
    <property type="entry name" value="Caspase-like"/>
    <property type="match status" value="1"/>
</dbReference>
<dbReference type="PANTHER" id="PTHR47901:SF3">
    <property type="entry name" value="CASPASE-1"/>
    <property type="match status" value="1"/>
</dbReference>
<evidence type="ECO:0000256" key="8">
    <source>
        <dbReference type="SAM" id="MobiDB-lite"/>
    </source>
</evidence>
<dbReference type="Pfam" id="PF00619">
    <property type="entry name" value="CARD"/>
    <property type="match status" value="1"/>
</dbReference>
<keyword evidence="2" id="KW-0645">Protease</keyword>
<dbReference type="CDD" id="cd00032">
    <property type="entry name" value="CASc"/>
    <property type="match status" value="1"/>
</dbReference>
<comment type="caution">
    <text evidence="12">The sequence shown here is derived from an EMBL/GenBank/DDBJ whole genome shotgun (WGS) entry which is preliminary data.</text>
</comment>
<evidence type="ECO:0000256" key="2">
    <source>
        <dbReference type="ARBA" id="ARBA00022670"/>
    </source>
</evidence>
<dbReference type="Pfam" id="PF00656">
    <property type="entry name" value="Peptidase_C14"/>
    <property type="match status" value="1"/>
</dbReference>
<evidence type="ECO:0000256" key="6">
    <source>
        <dbReference type="PIRSR" id="PIRSR038001-1"/>
    </source>
</evidence>
<dbReference type="PIRSF" id="PIRSF038001">
    <property type="entry name" value="Caspase_ICE"/>
    <property type="match status" value="1"/>
</dbReference>
<dbReference type="PROSITE" id="PS01122">
    <property type="entry name" value="CASPASE_CYS"/>
    <property type="match status" value="1"/>
</dbReference>
<evidence type="ECO:0008006" key="14">
    <source>
        <dbReference type="Google" id="ProtNLM"/>
    </source>
</evidence>
<evidence type="ECO:0000259" key="11">
    <source>
        <dbReference type="PROSITE" id="PS50209"/>
    </source>
</evidence>
<comment type="similarity">
    <text evidence="1 7">Belongs to the peptidase C14A family.</text>
</comment>